<feature type="domain" description="TtsA-like Glycoside hydrolase family 108" evidence="1">
    <location>
        <begin position="14"/>
        <end position="74"/>
    </location>
</feature>
<dbReference type="EMBL" id="CYPS01000057">
    <property type="protein sequence ID" value="CUH44803.1"/>
    <property type="molecule type" value="Genomic_DNA"/>
</dbReference>
<evidence type="ECO:0000313" key="2">
    <source>
        <dbReference type="EMBL" id="CUH44803.1"/>
    </source>
</evidence>
<organism evidence="2 3">
    <name type="scientific">Ruegeria atlantica</name>
    <dbReference type="NCBI Taxonomy" id="81569"/>
    <lineage>
        <taxon>Bacteria</taxon>
        <taxon>Pseudomonadati</taxon>
        <taxon>Pseudomonadota</taxon>
        <taxon>Alphaproteobacteria</taxon>
        <taxon>Rhodobacterales</taxon>
        <taxon>Roseobacteraceae</taxon>
        <taxon>Ruegeria</taxon>
    </lineage>
</organism>
<dbReference type="AlphaFoldDB" id="A0A0P1E8J7"/>
<dbReference type="Proteomes" id="UP000050786">
    <property type="component" value="Unassembled WGS sequence"/>
</dbReference>
<dbReference type="InterPro" id="IPR023346">
    <property type="entry name" value="Lysozyme-like_dom_sf"/>
</dbReference>
<reference evidence="3" key="1">
    <citation type="submission" date="2015-09" db="EMBL/GenBank/DDBJ databases">
        <authorList>
            <person name="Rodrigo-Torres L."/>
            <person name="Arahal D.R."/>
        </authorList>
    </citation>
    <scope>NUCLEOTIDE SEQUENCE [LARGE SCALE GENOMIC DNA]</scope>
    <source>
        <strain evidence="3">CECT 4293</strain>
    </source>
</reference>
<accession>A0A0P1E8J7</accession>
<evidence type="ECO:0000313" key="3">
    <source>
        <dbReference type="Proteomes" id="UP000050786"/>
    </source>
</evidence>
<sequence>MSWNYFEACLEHELKWEGGYVDHPKDPGGATNHGITCKTLASFRVKQVSKAEVKALTKKEAGRTCRLCYWNKIREMSCRKGWILLP</sequence>
<dbReference type="RefSeq" id="WP_058274749.1">
    <property type="nucleotide sequence ID" value="NZ_CYPS01000057.1"/>
</dbReference>
<protein>
    <recommendedName>
        <fullName evidence="1">TtsA-like Glycoside hydrolase family 108 domain-containing protein</fullName>
    </recommendedName>
</protein>
<dbReference type="Pfam" id="PF05838">
    <property type="entry name" value="Glyco_hydro_108"/>
    <property type="match status" value="1"/>
</dbReference>
<dbReference type="Gene3D" id="1.20.141.10">
    <property type="entry name" value="Chitosanase, subunit A, domain 1"/>
    <property type="match status" value="1"/>
</dbReference>
<gene>
    <name evidence="2" type="ORF">RUM4293_03709</name>
</gene>
<dbReference type="SUPFAM" id="SSF53955">
    <property type="entry name" value="Lysozyme-like"/>
    <property type="match status" value="1"/>
</dbReference>
<keyword evidence="3" id="KW-1185">Reference proteome</keyword>
<dbReference type="CDD" id="cd13926">
    <property type="entry name" value="N-acetylmuramidase_GH108"/>
    <property type="match status" value="1"/>
</dbReference>
<dbReference type="InterPro" id="IPR008565">
    <property type="entry name" value="TtsA-like_GH18_dom"/>
</dbReference>
<evidence type="ECO:0000259" key="1">
    <source>
        <dbReference type="Pfam" id="PF05838"/>
    </source>
</evidence>
<proteinExistence type="predicted"/>
<name>A0A0P1E8J7_9RHOB</name>